<sequence>DYAYIERLVRTSFDVVVYMEKTDILEVHYEPEHKLALLNGQRQRR</sequence>
<protein>
    <submittedName>
        <fullName evidence="1">Uncharacterized protein</fullName>
    </submittedName>
</protein>
<comment type="caution">
    <text evidence="1">The sequence shown here is derived from an EMBL/GenBank/DDBJ whole genome shotgun (WGS) entry which is preliminary data.</text>
</comment>
<reference evidence="1 2" key="1">
    <citation type="submission" date="2015-09" db="EMBL/GenBank/DDBJ databases">
        <title>Genome announcement of multiple Pseudomonas syringae strains.</title>
        <authorList>
            <person name="Thakur S."/>
            <person name="Wang P.W."/>
            <person name="Gong Y."/>
            <person name="Weir B.S."/>
            <person name="Guttman D.S."/>
        </authorList>
    </citation>
    <scope>NUCLEOTIDE SEQUENCE [LARGE SCALE GENOMIC DNA]</scope>
    <source>
        <strain evidence="1 2">ICMP17524</strain>
    </source>
</reference>
<gene>
    <name evidence="1" type="ORF">ALO50_04398</name>
</gene>
<feature type="non-terminal residue" evidence="1">
    <location>
        <position position="1"/>
    </location>
</feature>
<evidence type="ECO:0000313" key="2">
    <source>
        <dbReference type="Proteomes" id="UP000050356"/>
    </source>
</evidence>
<dbReference type="EMBL" id="LJQA01000252">
    <property type="protein sequence ID" value="KPW97626.1"/>
    <property type="molecule type" value="Genomic_DNA"/>
</dbReference>
<accession>A0A0P9NG17</accession>
<dbReference type="PATRIC" id="fig|264451.4.peg.1960"/>
<evidence type="ECO:0000313" key="1">
    <source>
        <dbReference type="EMBL" id="KPW97626.1"/>
    </source>
</evidence>
<proteinExistence type="predicted"/>
<name>A0A0P9NG17_PSESX</name>
<organism evidence="1 2">
    <name type="scientific">Pseudomonas syringae pv. cerasicola</name>
    <dbReference type="NCBI Taxonomy" id="264451"/>
    <lineage>
        <taxon>Bacteria</taxon>
        <taxon>Pseudomonadati</taxon>
        <taxon>Pseudomonadota</taxon>
        <taxon>Gammaproteobacteria</taxon>
        <taxon>Pseudomonadales</taxon>
        <taxon>Pseudomonadaceae</taxon>
        <taxon>Pseudomonas</taxon>
        <taxon>Pseudomonas syringae</taxon>
    </lineage>
</organism>
<dbReference type="Proteomes" id="UP000050356">
    <property type="component" value="Unassembled WGS sequence"/>
</dbReference>
<dbReference type="AlphaFoldDB" id="A0A0P9NG17"/>